<proteinExistence type="predicted"/>
<dbReference type="Gene3D" id="2.10.25.10">
    <property type="entry name" value="Laminin"/>
    <property type="match status" value="1"/>
</dbReference>
<evidence type="ECO:0000313" key="2">
    <source>
        <dbReference type="EMBL" id="CAH1781562.1"/>
    </source>
</evidence>
<keyword evidence="1" id="KW-0245">EGF-like domain</keyword>
<dbReference type="PROSITE" id="PS00022">
    <property type="entry name" value="EGF_1"/>
    <property type="match status" value="1"/>
</dbReference>
<dbReference type="Proteomes" id="UP000749559">
    <property type="component" value="Unassembled WGS sequence"/>
</dbReference>
<comment type="caution">
    <text evidence="1">Lacks conserved residue(s) required for the propagation of feature annotation.</text>
</comment>
<dbReference type="EMBL" id="CAIIXF020000004">
    <property type="protein sequence ID" value="CAH1781562.1"/>
    <property type="molecule type" value="Genomic_DNA"/>
</dbReference>
<gene>
    <name evidence="2" type="ORF">OFUS_LOCUS8130</name>
</gene>
<dbReference type="AlphaFoldDB" id="A0A8J1UH45"/>
<comment type="caution">
    <text evidence="2">The sequence shown here is derived from an EMBL/GenBank/DDBJ whole genome shotgun (WGS) entry which is preliminary data.</text>
</comment>
<evidence type="ECO:0000313" key="3">
    <source>
        <dbReference type="Proteomes" id="UP000749559"/>
    </source>
</evidence>
<accession>A0A8J1UH45</accession>
<dbReference type="SUPFAM" id="SSF57196">
    <property type="entry name" value="EGF/Laminin"/>
    <property type="match status" value="1"/>
</dbReference>
<sequence length="150" mass="17184">MEAVLKYLWLFLTSFWIYGLVEGQSIDNNLEGIGAFMDPCRGLKCQNFGRCEARNSRPVCVCPHHTRGSRCEDKVPDLCSKCWPPGTKICNARDGFCECKAYYYGRTCQSVPAQLDGNLKKDKDNKQKAIRKVIRKMMKERLKKALLPKN</sequence>
<dbReference type="InterPro" id="IPR000742">
    <property type="entry name" value="EGF"/>
</dbReference>
<keyword evidence="1" id="KW-1015">Disulfide bond</keyword>
<reference evidence="2" key="1">
    <citation type="submission" date="2022-03" db="EMBL/GenBank/DDBJ databases">
        <authorList>
            <person name="Martin C."/>
        </authorList>
    </citation>
    <scope>NUCLEOTIDE SEQUENCE</scope>
</reference>
<name>A0A8J1UH45_OWEFU</name>
<protein>
    <submittedName>
        <fullName evidence="2">Uncharacterized protein</fullName>
    </submittedName>
</protein>
<keyword evidence="3" id="KW-1185">Reference proteome</keyword>
<evidence type="ECO:0000256" key="1">
    <source>
        <dbReference type="PROSITE-ProRule" id="PRU00076"/>
    </source>
</evidence>
<dbReference type="PROSITE" id="PS50026">
    <property type="entry name" value="EGF_3"/>
    <property type="match status" value="1"/>
</dbReference>
<organism evidence="2 3">
    <name type="scientific">Owenia fusiformis</name>
    <name type="common">Polychaete worm</name>
    <dbReference type="NCBI Taxonomy" id="6347"/>
    <lineage>
        <taxon>Eukaryota</taxon>
        <taxon>Metazoa</taxon>
        <taxon>Spiralia</taxon>
        <taxon>Lophotrochozoa</taxon>
        <taxon>Annelida</taxon>
        <taxon>Polychaeta</taxon>
        <taxon>Sedentaria</taxon>
        <taxon>Canalipalpata</taxon>
        <taxon>Sabellida</taxon>
        <taxon>Oweniida</taxon>
        <taxon>Oweniidae</taxon>
        <taxon>Owenia</taxon>
    </lineage>
</organism>
<feature type="disulfide bond" evidence="1">
    <location>
        <begin position="62"/>
        <end position="71"/>
    </location>
</feature>